<dbReference type="Gene3D" id="3.40.1350.10">
    <property type="match status" value="1"/>
</dbReference>
<proteinExistence type="inferred from homology"/>
<dbReference type="PIRSF" id="PIRSF011789">
    <property type="entry name" value="tRNA_splic_SEN2"/>
    <property type="match status" value="1"/>
</dbReference>
<dbReference type="EMBL" id="JARBDR010000018">
    <property type="protein sequence ID" value="KAJ8322062.1"/>
    <property type="molecule type" value="Genomic_DNA"/>
</dbReference>
<evidence type="ECO:0000256" key="3">
    <source>
        <dbReference type="ARBA" id="ARBA00023239"/>
    </source>
</evidence>
<dbReference type="CDD" id="cd22363">
    <property type="entry name" value="tRNA-intron_lyase_C"/>
    <property type="match status" value="1"/>
</dbReference>
<feature type="region of interest" description="Disordered" evidence="5">
    <location>
        <begin position="1"/>
        <end position="20"/>
    </location>
</feature>
<comment type="function">
    <text evidence="4">Constitutes one of the two catalytic subunit of the tRNA-splicing endonuclease complex, a complex responsible for identification and cleavage of the splice sites in pre-tRNA. It cleaves pre-tRNA at the 5'- and 3'-splice sites to release the intron. The products are an intron and two tRNA half-molecules bearing 2',3'-cyclic phosphate and 5'-OH termini. There are no conserved sequences at the splice sites, but the intron is invariably located at the same site in the gene, placing the splice sites an invariant distance from the constant structural features of the tRNA body.</text>
</comment>
<feature type="region of interest" description="Disordered" evidence="5">
    <location>
        <begin position="138"/>
        <end position="189"/>
    </location>
</feature>
<keyword evidence="8" id="KW-1185">Reference proteome</keyword>
<dbReference type="PANTHER" id="PTHR21227">
    <property type="entry name" value="TRNA-SPLICING ENDONUCLEASE SUBUNIT SEN2"/>
    <property type="match status" value="1"/>
</dbReference>
<sequence length="423" mass="49252">MSYTKFTAPKKKRRVRETKESPFPVPIATITQEPAQSQKWFYYTGQLEGNHVAVKHSGDMEFLYKMGFFGKGTLSRSKPDYNQRHPTVTLPTVSGEITTAKVVNRRYIDPWADTEADDDFWGSENAGKSWELTADSDFWGTEAPQSDSKENAERQESGSSQLDIEKRNENENHHQSHETERKNEEIENNSELAPFCKQEDEVMDPELEQEIEVMLDPLCTQEEEDGELFVIEDSDSEPEGQKRKRPPFKWQPVLKSELYPVQEFLHLSFEESFFLAYGLGCLNCLNENQKPMNLSEMWKTFVVRRKSFLPCYIVYHYFRSKGWVPKSGLKFGTDFIIYKEGPPFYHGSYSVIVRMIDEETLLDIEQYKTRHFTWTQLSGLNRVTEHVAKELMFCFVIKPSDITAEELNSPRCISRFTVHNSEN</sequence>
<evidence type="ECO:0000313" key="7">
    <source>
        <dbReference type="EMBL" id="KAJ8322062.1"/>
    </source>
</evidence>
<dbReference type="SUPFAM" id="SSF53032">
    <property type="entry name" value="tRNA-intron endonuclease catalytic domain-like"/>
    <property type="match status" value="1"/>
</dbReference>
<comment type="similarity">
    <text evidence="1 4">Belongs to the tRNA-intron endonuclease family.</text>
</comment>
<reference evidence="7 8" key="1">
    <citation type="submission" date="2022-12" db="EMBL/GenBank/DDBJ databases">
        <title>Chromosome-level genome of Tegillarca granosa.</title>
        <authorList>
            <person name="Kim J."/>
        </authorList>
    </citation>
    <scope>NUCLEOTIDE SEQUENCE [LARGE SCALE GENOMIC DNA]</scope>
    <source>
        <strain evidence="7">Teg-2019</strain>
        <tissue evidence="7">Adductor muscle</tissue>
    </source>
</reference>
<evidence type="ECO:0000256" key="5">
    <source>
        <dbReference type="SAM" id="MobiDB-lite"/>
    </source>
</evidence>
<evidence type="ECO:0000259" key="6">
    <source>
        <dbReference type="Pfam" id="PF01974"/>
    </source>
</evidence>
<dbReference type="Pfam" id="PF01974">
    <property type="entry name" value="tRNA_int_endo"/>
    <property type="match status" value="1"/>
</dbReference>
<feature type="compositionally biased region" description="Basic and acidic residues" evidence="5">
    <location>
        <begin position="147"/>
        <end position="156"/>
    </location>
</feature>
<protein>
    <recommendedName>
        <fullName evidence="4">tRNA-splicing endonuclease subunit Sen2</fullName>
        <ecNumber evidence="4">4.6.1.16</ecNumber>
    </recommendedName>
</protein>
<feature type="compositionally biased region" description="Basic and acidic residues" evidence="5">
    <location>
        <begin position="163"/>
        <end position="185"/>
    </location>
</feature>
<dbReference type="PANTHER" id="PTHR21227:SF0">
    <property type="entry name" value="TRNA-SPLICING ENDONUCLEASE SUBUNIT SEN2"/>
    <property type="match status" value="1"/>
</dbReference>
<organism evidence="7 8">
    <name type="scientific">Tegillarca granosa</name>
    <name type="common">Malaysian cockle</name>
    <name type="synonym">Anadara granosa</name>
    <dbReference type="NCBI Taxonomy" id="220873"/>
    <lineage>
        <taxon>Eukaryota</taxon>
        <taxon>Metazoa</taxon>
        <taxon>Spiralia</taxon>
        <taxon>Lophotrochozoa</taxon>
        <taxon>Mollusca</taxon>
        <taxon>Bivalvia</taxon>
        <taxon>Autobranchia</taxon>
        <taxon>Pteriomorphia</taxon>
        <taxon>Arcoida</taxon>
        <taxon>Arcoidea</taxon>
        <taxon>Arcidae</taxon>
        <taxon>Tegillarca</taxon>
    </lineage>
</organism>
<keyword evidence="2 4" id="KW-0819">tRNA processing</keyword>
<dbReference type="EC" id="4.6.1.16" evidence="4"/>
<dbReference type="InterPro" id="IPR036167">
    <property type="entry name" value="tRNA_intron_Endo_cat-like_sf"/>
</dbReference>
<dbReference type="InterPro" id="IPR006676">
    <property type="entry name" value="tRNA_splic"/>
</dbReference>
<keyword evidence="3 4" id="KW-0456">Lyase</keyword>
<evidence type="ECO:0000256" key="4">
    <source>
        <dbReference type="PIRNR" id="PIRNR011789"/>
    </source>
</evidence>
<dbReference type="InterPro" id="IPR016589">
    <property type="entry name" value="tRNA_splic_SEN2"/>
</dbReference>
<dbReference type="InterPro" id="IPR011856">
    <property type="entry name" value="tRNA_endonuc-like_dom_sf"/>
</dbReference>
<dbReference type="NCBIfam" id="TIGR00324">
    <property type="entry name" value="endA"/>
    <property type="match status" value="1"/>
</dbReference>
<comment type="caution">
    <text evidence="7">The sequence shown here is derived from an EMBL/GenBank/DDBJ whole genome shotgun (WGS) entry which is preliminary data.</text>
</comment>
<name>A0ABQ9G184_TEGGR</name>
<gene>
    <name evidence="7" type="ORF">KUTeg_000533</name>
</gene>
<evidence type="ECO:0000313" key="8">
    <source>
        <dbReference type="Proteomes" id="UP001217089"/>
    </source>
</evidence>
<accession>A0ABQ9G184</accession>
<evidence type="ECO:0000256" key="2">
    <source>
        <dbReference type="ARBA" id="ARBA00022694"/>
    </source>
</evidence>
<evidence type="ECO:0000256" key="1">
    <source>
        <dbReference type="ARBA" id="ARBA00008078"/>
    </source>
</evidence>
<dbReference type="Proteomes" id="UP001217089">
    <property type="component" value="Unassembled WGS sequence"/>
</dbReference>
<feature type="domain" description="tRNA intron endonuclease catalytic" evidence="6">
    <location>
        <begin position="309"/>
        <end position="403"/>
    </location>
</feature>
<dbReference type="InterPro" id="IPR006677">
    <property type="entry name" value="tRNA_intron_Endonuc_cat-like"/>
</dbReference>